<accession>A0A1U8MU78</accession>
<name>A0A1U8MU78_GOSHI</name>
<feature type="domain" description="Retrovirus-related Pol polyprotein from transposon TNT 1-94-like beta-barrel" evidence="1">
    <location>
        <begin position="81"/>
        <end position="160"/>
    </location>
</feature>
<evidence type="ECO:0008006" key="5">
    <source>
        <dbReference type="Google" id="ProtNLM"/>
    </source>
</evidence>
<evidence type="ECO:0000313" key="3">
    <source>
        <dbReference type="Proteomes" id="UP000818029"/>
    </source>
</evidence>
<evidence type="ECO:0000259" key="2">
    <source>
        <dbReference type="Pfam" id="PF25597"/>
    </source>
</evidence>
<dbReference type="GeneID" id="107941327"/>
<reference evidence="3" key="1">
    <citation type="journal article" date="2020" name="Nat. Genet.">
        <title>Genomic diversifications of five Gossypium allopolyploid species and their impact on cotton improvement.</title>
        <authorList>
            <person name="Chen Z.J."/>
            <person name="Sreedasyam A."/>
            <person name="Ando A."/>
            <person name="Song Q."/>
            <person name="De Santiago L.M."/>
            <person name="Hulse-Kemp A.M."/>
            <person name="Ding M."/>
            <person name="Ye W."/>
            <person name="Kirkbride R.C."/>
            <person name="Jenkins J."/>
            <person name="Plott C."/>
            <person name="Lovell J."/>
            <person name="Lin Y.M."/>
            <person name="Vaughn R."/>
            <person name="Liu B."/>
            <person name="Simpson S."/>
            <person name="Scheffler B.E."/>
            <person name="Wen L."/>
            <person name="Saski C.A."/>
            <person name="Grover C.E."/>
            <person name="Hu G."/>
            <person name="Conover J.L."/>
            <person name="Carlson J.W."/>
            <person name="Shu S."/>
            <person name="Boston L.B."/>
            <person name="Williams M."/>
            <person name="Peterson D.G."/>
            <person name="McGee K."/>
            <person name="Jones D.C."/>
            <person name="Wendel J.F."/>
            <person name="Stelly D.M."/>
            <person name="Grimwood J."/>
            <person name="Schmutz J."/>
        </authorList>
    </citation>
    <scope>NUCLEOTIDE SEQUENCE [LARGE SCALE GENOMIC DNA]</scope>
    <source>
        <strain evidence="3">cv. TM-1</strain>
    </source>
</reference>
<proteinExistence type="predicted"/>
<dbReference type="RefSeq" id="XP_016730377.1">
    <property type="nucleotide sequence ID" value="XM_016874888.1"/>
</dbReference>
<protein>
    <recommendedName>
        <fullName evidence="5">Retrovirus-related Pol polyprotein from transposon TNT 1-94</fullName>
    </recommendedName>
</protein>
<keyword evidence="3" id="KW-1185">Reference proteome</keyword>
<dbReference type="AlphaFoldDB" id="A0A1U8MU78"/>
<reference evidence="4" key="2">
    <citation type="submission" date="2025-08" db="UniProtKB">
        <authorList>
            <consortium name="RefSeq"/>
        </authorList>
    </citation>
    <scope>IDENTIFICATION</scope>
</reference>
<sequence>MMFPPCAHCRKTTHSEKYCWYGPDIQCRKCKQFGHVEKVYKGKANEAAQQQARPAEDLQAQEEHVFTASYFVGTTKANSDWLVDSDCSHHMASDTKLFKDLDRTFTSKIRIEDGKLIEAKGKGNVLVSTGSGNKLITYVLFVPDIDQNLLSVGQLVEKGYTLVFKDGCCIVQDSLVEKRTKLESRAVPGIFFGYSSNKKGYRVYDPSTKKNGAETGLFEENQLDLVTEPTEEGPNADAVDDTPVRDTRTLADVYLRCNVAVVEPTNYEEAIKDRN</sequence>
<evidence type="ECO:0000313" key="4">
    <source>
        <dbReference type="RefSeq" id="XP_016730377.1"/>
    </source>
</evidence>
<feature type="domain" description="Retroviral polymerase SH3-like" evidence="2">
    <location>
        <begin position="177"/>
        <end position="210"/>
    </location>
</feature>
<dbReference type="InterPro" id="IPR057670">
    <property type="entry name" value="SH3_retrovirus"/>
</dbReference>
<gene>
    <name evidence="4" type="primary">LOC107941327</name>
</gene>
<evidence type="ECO:0000259" key="1">
    <source>
        <dbReference type="Pfam" id="PF22936"/>
    </source>
</evidence>
<dbReference type="Pfam" id="PF22936">
    <property type="entry name" value="Pol_BBD"/>
    <property type="match status" value="1"/>
</dbReference>
<dbReference type="Pfam" id="PF25597">
    <property type="entry name" value="SH3_retrovirus"/>
    <property type="match status" value="1"/>
</dbReference>
<dbReference type="KEGG" id="ghi:107941327"/>
<organism evidence="3 4">
    <name type="scientific">Gossypium hirsutum</name>
    <name type="common">Upland cotton</name>
    <name type="synonym">Gossypium mexicanum</name>
    <dbReference type="NCBI Taxonomy" id="3635"/>
    <lineage>
        <taxon>Eukaryota</taxon>
        <taxon>Viridiplantae</taxon>
        <taxon>Streptophyta</taxon>
        <taxon>Embryophyta</taxon>
        <taxon>Tracheophyta</taxon>
        <taxon>Spermatophyta</taxon>
        <taxon>Magnoliopsida</taxon>
        <taxon>eudicotyledons</taxon>
        <taxon>Gunneridae</taxon>
        <taxon>Pentapetalae</taxon>
        <taxon>rosids</taxon>
        <taxon>malvids</taxon>
        <taxon>Malvales</taxon>
        <taxon>Malvaceae</taxon>
        <taxon>Malvoideae</taxon>
        <taxon>Gossypium</taxon>
    </lineage>
</organism>
<dbReference type="InterPro" id="IPR054722">
    <property type="entry name" value="PolX-like_BBD"/>
</dbReference>
<dbReference type="PaxDb" id="3635-A0A1U8MU78"/>
<dbReference type="Proteomes" id="UP000818029">
    <property type="component" value="Chromosome D04"/>
</dbReference>